<dbReference type="EMBL" id="MPDK01000006">
    <property type="protein sequence ID" value="PWI58104.1"/>
    <property type="molecule type" value="Genomic_DNA"/>
</dbReference>
<comment type="caution">
    <text evidence="1">The sequence shown here is derived from an EMBL/GenBank/DDBJ whole genome shotgun (WGS) entry which is preliminary data.</text>
</comment>
<gene>
    <name evidence="1" type="ORF">BM613_05420</name>
</gene>
<dbReference type="SUPFAM" id="SSF52172">
    <property type="entry name" value="CheY-like"/>
    <property type="match status" value="1"/>
</dbReference>
<accession>A0A2U3D9Z0</accession>
<organism evidence="1 2">
    <name type="scientific">Sulfoacidibacillus thermotolerans</name>
    <name type="common">Acidibacillus sulfuroxidans</name>
    <dbReference type="NCBI Taxonomy" id="1765684"/>
    <lineage>
        <taxon>Bacteria</taxon>
        <taxon>Bacillati</taxon>
        <taxon>Bacillota</taxon>
        <taxon>Bacilli</taxon>
        <taxon>Bacillales</taxon>
        <taxon>Alicyclobacillaceae</taxon>
        <taxon>Sulfoacidibacillus</taxon>
    </lineage>
</organism>
<evidence type="ECO:0000313" key="1">
    <source>
        <dbReference type="EMBL" id="PWI58104.1"/>
    </source>
</evidence>
<dbReference type="AlphaFoldDB" id="A0A2U3D9Z0"/>
<name>A0A2U3D9Z0_SULT2</name>
<reference evidence="1 2" key="1">
    <citation type="submission" date="2016-11" db="EMBL/GenBank/DDBJ databases">
        <title>Comparative genomics of Acidibacillus ferroxidans species.</title>
        <authorList>
            <person name="Oliveira G."/>
            <person name="Nunes G."/>
            <person name="Oliveira R."/>
            <person name="Araujo F."/>
            <person name="Salim A."/>
            <person name="Scholte L."/>
            <person name="Morais D."/>
            <person name="Nancucheo I."/>
            <person name="Johnson D.B."/>
            <person name="Grail B."/>
            <person name="Bittencourt J."/>
            <person name="Valadares R."/>
        </authorList>
    </citation>
    <scope>NUCLEOTIDE SEQUENCE [LARGE SCALE GENOMIC DNA]</scope>
    <source>
        <strain evidence="1 2">Y002</strain>
    </source>
</reference>
<sequence>MAGQAVFAFVPDSMFSVQLREAVAKLDGTIAFASNVQEFKTRIGQVLPALVILDLASIGSDLEEMVQVSKQSGSKVIGFAPHAQKESLARALRAGCDAAYANAKFKMETETILQEWL</sequence>
<dbReference type="Proteomes" id="UP000245380">
    <property type="component" value="Unassembled WGS sequence"/>
</dbReference>
<dbReference type="OrthoDB" id="2381693at2"/>
<protein>
    <recommendedName>
        <fullName evidence="3">Response regulatory domain-containing protein</fullName>
    </recommendedName>
</protein>
<evidence type="ECO:0008006" key="3">
    <source>
        <dbReference type="Google" id="ProtNLM"/>
    </source>
</evidence>
<dbReference type="RefSeq" id="WP_109430151.1">
    <property type="nucleotide sequence ID" value="NZ_MPDK01000006.1"/>
</dbReference>
<dbReference type="InterPro" id="IPR011006">
    <property type="entry name" value="CheY-like_superfamily"/>
</dbReference>
<evidence type="ECO:0000313" key="2">
    <source>
        <dbReference type="Proteomes" id="UP000245380"/>
    </source>
</evidence>
<keyword evidence="2" id="KW-1185">Reference proteome</keyword>
<proteinExistence type="predicted"/>